<gene>
    <name evidence="2" type="ORF">SSCH_280008</name>
</gene>
<reference evidence="3" key="1">
    <citation type="submission" date="2015-01" db="EMBL/GenBank/DDBJ databases">
        <authorList>
            <person name="Manzoor Shahid"/>
            <person name="Zubair Saima"/>
        </authorList>
    </citation>
    <scope>NUCLEOTIDE SEQUENCE [LARGE SCALE GENOMIC DNA]</scope>
    <source>
        <strain evidence="3">Sp3</strain>
    </source>
</reference>
<dbReference type="Pfam" id="PF06691">
    <property type="entry name" value="DUF1189"/>
    <property type="match status" value="1"/>
</dbReference>
<evidence type="ECO:0000313" key="3">
    <source>
        <dbReference type="Proteomes" id="UP000046155"/>
    </source>
</evidence>
<sequence>MGFFKDMSDSAINLFQYRRFADQPWGKVISYLLLIVLILGIPVLLSFVFDFNKGVGGLIAKFNENIPDFVLKDGELEVSGEMPLVFEDISGGEKSIYVIDTSGETDVSVLDDYDTGMFISKNEAIIKKKYNRKTDL</sequence>
<organism evidence="2 3">
    <name type="scientific">Syntrophaceticus schinkii</name>
    <dbReference type="NCBI Taxonomy" id="499207"/>
    <lineage>
        <taxon>Bacteria</taxon>
        <taxon>Bacillati</taxon>
        <taxon>Bacillota</taxon>
        <taxon>Clostridia</taxon>
        <taxon>Thermoanaerobacterales</taxon>
        <taxon>Thermoanaerobacterales Family III. Incertae Sedis</taxon>
        <taxon>Syntrophaceticus</taxon>
    </lineage>
</organism>
<dbReference type="InterPro" id="IPR009574">
    <property type="entry name" value="DUF1189"/>
</dbReference>
<name>A0A0B7ME52_9FIRM</name>
<protein>
    <submittedName>
        <fullName evidence="2">Uncharacterized protein</fullName>
    </submittedName>
</protein>
<dbReference type="Proteomes" id="UP000046155">
    <property type="component" value="Unassembled WGS sequence"/>
</dbReference>
<dbReference type="EMBL" id="CDRZ01000201">
    <property type="protein sequence ID" value="CEO88844.1"/>
    <property type="molecule type" value="Genomic_DNA"/>
</dbReference>
<keyword evidence="1" id="KW-0812">Transmembrane</keyword>
<dbReference type="RefSeq" id="WP_044664909.1">
    <property type="nucleotide sequence ID" value="NZ_CDRZ01000201.1"/>
</dbReference>
<dbReference type="OrthoDB" id="2970056at2"/>
<keyword evidence="3" id="KW-1185">Reference proteome</keyword>
<dbReference type="AlphaFoldDB" id="A0A0B7ME52"/>
<evidence type="ECO:0000256" key="1">
    <source>
        <dbReference type="SAM" id="Phobius"/>
    </source>
</evidence>
<feature type="transmembrane region" description="Helical" evidence="1">
    <location>
        <begin position="28"/>
        <end position="49"/>
    </location>
</feature>
<evidence type="ECO:0000313" key="2">
    <source>
        <dbReference type="EMBL" id="CEO88844.1"/>
    </source>
</evidence>
<keyword evidence="1" id="KW-0472">Membrane</keyword>
<accession>A0A0B7ME52</accession>
<proteinExistence type="predicted"/>
<keyword evidence="1" id="KW-1133">Transmembrane helix</keyword>